<evidence type="ECO:0000256" key="5">
    <source>
        <dbReference type="ARBA" id="ARBA00023136"/>
    </source>
</evidence>
<dbReference type="EMBL" id="JAPDPJ010000078">
    <property type="protein sequence ID" value="MCW3789020.1"/>
    <property type="molecule type" value="Genomic_DNA"/>
</dbReference>
<keyword evidence="5 6" id="KW-0472">Membrane</keyword>
<comment type="subcellular location">
    <subcellularLocation>
        <location evidence="1">Membrane</location>
        <topology evidence="1">Multi-pass membrane protein</topology>
    </subcellularLocation>
</comment>
<dbReference type="GO" id="GO:0005886">
    <property type="term" value="C:plasma membrane"/>
    <property type="evidence" value="ECO:0007669"/>
    <property type="project" value="TreeGrafter"/>
</dbReference>
<feature type="transmembrane region" description="Helical" evidence="6">
    <location>
        <begin position="224"/>
        <end position="245"/>
    </location>
</feature>
<dbReference type="PANTHER" id="PTHR30028">
    <property type="entry name" value="UPF0014 INNER MEMBRANE PROTEIN YBBM-RELATED"/>
    <property type="match status" value="1"/>
</dbReference>
<organism evidence="7 8">
    <name type="scientific">Plebeiibacterium sediminum</name>
    <dbReference type="NCBI Taxonomy" id="2992112"/>
    <lineage>
        <taxon>Bacteria</taxon>
        <taxon>Pseudomonadati</taxon>
        <taxon>Bacteroidota</taxon>
        <taxon>Bacteroidia</taxon>
        <taxon>Marinilabiliales</taxon>
        <taxon>Marinilabiliaceae</taxon>
        <taxon>Plebeiibacterium</taxon>
    </lineage>
</organism>
<keyword evidence="4 6" id="KW-1133">Transmembrane helix</keyword>
<evidence type="ECO:0000313" key="7">
    <source>
        <dbReference type="EMBL" id="MCW3789020.1"/>
    </source>
</evidence>
<dbReference type="AlphaFoldDB" id="A0AAE3M8Z1"/>
<evidence type="ECO:0000256" key="4">
    <source>
        <dbReference type="ARBA" id="ARBA00022989"/>
    </source>
</evidence>
<keyword evidence="3 6" id="KW-0812">Transmembrane</keyword>
<proteinExistence type="inferred from homology"/>
<feature type="transmembrane region" description="Helical" evidence="6">
    <location>
        <begin position="37"/>
        <end position="57"/>
    </location>
</feature>
<feature type="transmembrane region" description="Helical" evidence="6">
    <location>
        <begin position="12"/>
        <end position="31"/>
    </location>
</feature>
<accession>A0AAE3M8Z1</accession>
<evidence type="ECO:0000256" key="2">
    <source>
        <dbReference type="ARBA" id="ARBA00005268"/>
    </source>
</evidence>
<evidence type="ECO:0000313" key="8">
    <source>
        <dbReference type="Proteomes" id="UP001209229"/>
    </source>
</evidence>
<feature type="transmembrane region" description="Helical" evidence="6">
    <location>
        <begin position="64"/>
        <end position="86"/>
    </location>
</feature>
<evidence type="ECO:0000256" key="6">
    <source>
        <dbReference type="SAM" id="Phobius"/>
    </source>
</evidence>
<dbReference type="Pfam" id="PF03649">
    <property type="entry name" value="UPF0014"/>
    <property type="match status" value="1"/>
</dbReference>
<evidence type="ECO:0000256" key="1">
    <source>
        <dbReference type="ARBA" id="ARBA00004141"/>
    </source>
</evidence>
<comment type="caution">
    <text evidence="7">The sequence shown here is derived from an EMBL/GenBank/DDBJ whole genome shotgun (WGS) entry which is preliminary data.</text>
</comment>
<dbReference type="InterPro" id="IPR005226">
    <property type="entry name" value="UPF0014_fam"/>
</dbReference>
<reference evidence="7" key="1">
    <citation type="submission" date="2022-10" db="EMBL/GenBank/DDBJ databases">
        <authorList>
            <person name="Yu W.X."/>
        </authorList>
    </citation>
    <scope>NUCLEOTIDE SEQUENCE</scope>
    <source>
        <strain evidence="7">AAT</strain>
    </source>
</reference>
<dbReference type="Proteomes" id="UP001209229">
    <property type="component" value="Unassembled WGS sequence"/>
</dbReference>
<evidence type="ECO:0000256" key="3">
    <source>
        <dbReference type="ARBA" id="ARBA00022692"/>
    </source>
</evidence>
<sequence>MGQIINIEITDLAIGFAIMIIPVSFFLYFKIKLVKSVLIGLLRMVIQLSLLAVYLEWIFDKNSALINSIWVVLMILVGVSTSINRIGLNWKIFVLPMILASLTTVLIIDSFFLGLVIKLDYVFDARYFIPITGMMLGNSLNHNIVGLTSYYSGLSEKSDLYYFLLTNSGDASLAKRPFIAEAVKRGLNPLIATMTVIGLISLPGMMTGQILGGSAPSVAIKYQVMIMLAIFTGCTLNLFLTILFSNRYIFDGYQRFKENVFK</sequence>
<name>A0AAE3M8Z1_9BACT</name>
<feature type="transmembrane region" description="Helical" evidence="6">
    <location>
        <begin position="190"/>
        <end position="212"/>
    </location>
</feature>
<keyword evidence="8" id="KW-1185">Reference proteome</keyword>
<dbReference type="RefSeq" id="WP_301192576.1">
    <property type="nucleotide sequence ID" value="NZ_JAPDPJ010000078.1"/>
</dbReference>
<protein>
    <submittedName>
        <fullName evidence="7">ABC transporter permease</fullName>
    </submittedName>
</protein>
<dbReference type="PANTHER" id="PTHR30028:SF0">
    <property type="entry name" value="PROTEIN ALUMINUM SENSITIVE 3"/>
    <property type="match status" value="1"/>
</dbReference>
<comment type="similarity">
    <text evidence="2">Belongs to the UPF0014 family.</text>
</comment>
<feature type="transmembrane region" description="Helical" evidence="6">
    <location>
        <begin position="92"/>
        <end position="117"/>
    </location>
</feature>
<gene>
    <name evidence="7" type="ORF">OM075_21310</name>
</gene>